<dbReference type="InterPro" id="IPR024479">
    <property type="entry name" value="DUF3866"/>
</dbReference>
<sequence length="375" mass="38447">MAPLRLVLRRGTVTAADPAPATGEQRLVVTIDGAERQAIADVAYVGPAEVGDDVVVNGQAVDLRLGSGGFDVVHVNLTRGLGSSGVDGAHVMKLNYSPLQHAVLPIERELLDLPTDADWTTYAPLAPEHPPSPQPAVGVFGLHGQLAPIAWAVAANAATPLRVGYVQTAGGALPGGHSRVVTDLLDRGLLVGHLAASPAYGGRDGEAITTIGAIDHALTVLGWDIALCGPGPGILGSGSRLGHGGMIALDTAHAALALGYPTTLCARMSAGDPRPRHRGLSHHTQTVVELLLQPVQIALPTGTTPPEDHGFHAWSAHTADLDGYVASGLPARTMGRSSAEDPVFFEAALACGMQLAAGPPPDDEDDAHDDGDGLP</sequence>
<evidence type="ECO:0008006" key="3">
    <source>
        <dbReference type="Google" id="ProtNLM"/>
    </source>
</evidence>
<dbReference type="Pfam" id="PF12982">
    <property type="entry name" value="DUF3866"/>
    <property type="match status" value="1"/>
</dbReference>
<evidence type="ECO:0000256" key="1">
    <source>
        <dbReference type="SAM" id="MobiDB-lite"/>
    </source>
</evidence>
<feature type="region of interest" description="Disordered" evidence="1">
    <location>
        <begin position="354"/>
        <end position="375"/>
    </location>
</feature>
<gene>
    <name evidence="2" type="ORF">DSM112329_03048</name>
</gene>
<protein>
    <recommendedName>
        <fullName evidence="3">DUF3866 family protein</fullName>
    </recommendedName>
</protein>
<name>A0AAU7AWT8_9ACTN</name>
<accession>A0AAU7AWT8</accession>
<dbReference type="RefSeq" id="WP_354697421.1">
    <property type="nucleotide sequence ID" value="NZ_CP114014.1"/>
</dbReference>
<proteinExistence type="predicted"/>
<dbReference type="AlphaFoldDB" id="A0AAU7AWT8"/>
<organism evidence="2">
    <name type="scientific">Paraconexibacter sp. AEG42_29</name>
    <dbReference type="NCBI Taxonomy" id="2997339"/>
    <lineage>
        <taxon>Bacteria</taxon>
        <taxon>Bacillati</taxon>
        <taxon>Actinomycetota</taxon>
        <taxon>Thermoleophilia</taxon>
        <taxon>Solirubrobacterales</taxon>
        <taxon>Paraconexibacteraceae</taxon>
        <taxon>Paraconexibacter</taxon>
    </lineage>
</organism>
<dbReference type="KEGG" id="parq:DSM112329_03048"/>
<dbReference type="EMBL" id="CP114014">
    <property type="protein sequence ID" value="XAY06184.1"/>
    <property type="molecule type" value="Genomic_DNA"/>
</dbReference>
<evidence type="ECO:0000313" key="2">
    <source>
        <dbReference type="EMBL" id="XAY06184.1"/>
    </source>
</evidence>
<reference evidence="2" key="1">
    <citation type="submission" date="2022-12" db="EMBL/GenBank/DDBJ databases">
        <title>Paraconexibacter alkalitolerans sp. nov. and Baekduia alba sp. nov., isolated from soil and emended description of the genera Paraconexibacter (Chun et al., 2020) and Baekduia (An et al., 2020).</title>
        <authorList>
            <person name="Vieira S."/>
            <person name="Huber K.J."/>
            <person name="Geppert A."/>
            <person name="Wolf J."/>
            <person name="Neumann-Schaal M."/>
            <person name="Muesken M."/>
            <person name="Overmann J."/>
        </authorList>
    </citation>
    <scope>NUCLEOTIDE SEQUENCE</scope>
    <source>
        <strain evidence="2">AEG42_29</strain>
    </source>
</reference>